<keyword evidence="3" id="KW-1185">Reference proteome</keyword>
<keyword evidence="1" id="KW-0472">Membrane</keyword>
<organism evidence="2 3">
    <name type="scientific">Catellatospora methionotrophica</name>
    <dbReference type="NCBI Taxonomy" id="121620"/>
    <lineage>
        <taxon>Bacteria</taxon>
        <taxon>Bacillati</taxon>
        <taxon>Actinomycetota</taxon>
        <taxon>Actinomycetes</taxon>
        <taxon>Micromonosporales</taxon>
        <taxon>Micromonosporaceae</taxon>
        <taxon>Catellatospora</taxon>
    </lineage>
</organism>
<sequence length="256" mass="26656">MNDYRECLDEYVGTAPRTTMDIDDLVKRGRRAQRGRRIAAASGGLALTVAAALSAVSVLGPPVRPPRPPAAASAAVSAHAAPETPDERAQRLLAAVKAAIAREAPGVAGLATLRRQMHVCSPGATPPARLAPYDAATFDAACPDDSPLHRLRLENFDWIGQLTIGGVTSAVRIHVGAMPQDDPAGEPELVPGLVGKVPGGGTGLSRTPGVTVLANESAVQVVKPDGTLFFVGHPERHALPWTDLWQSVGVDPAVHL</sequence>
<evidence type="ECO:0000313" key="3">
    <source>
        <dbReference type="Proteomes" id="UP000660339"/>
    </source>
</evidence>
<dbReference type="EMBL" id="BONJ01000035">
    <property type="protein sequence ID" value="GIG17766.1"/>
    <property type="molecule type" value="Genomic_DNA"/>
</dbReference>
<dbReference type="AlphaFoldDB" id="A0A8J3LM20"/>
<dbReference type="RefSeq" id="WP_166386513.1">
    <property type="nucleotide sequence ID" value="NZ_BAAATT010000032.1"/>
</dbReference>
<name>A0A8J3LM20_9ACTN</name>
<dbReference type="Proteomes" id="UP000660339">
    <property type="component" value="Unassembled WGS sequence"/>
</dbReference>
<protein>
    <submittedName>
        <fullName evidence="2">Uncharacterized protein</fullName>
    </submittedName>
</protein>
<feature type="transmembrane region" description="Helical" evidence="1">
    <location>
        <begin position="38"/>
        <end position="59"/>
    </location>
</feature>
<keyword evidence="1" id="KW-1133">Transmembrane helix</keyword>
<keyword evidence="1" id="KW-0812">Transmembrane</keyword>
<accession>A0A8J3LM20</accession>
<gene>
    <name evidence="2" type="ORF">Cme02nite_60980</name>
</gene>
<reference evidence="2" key="1">
    <citation type="submission" date="2021-01" db="EMBL/GenBank/DDBJ databases">
        <title>Whole genome shotgun sequence of Catellatospora methionotrophica NBRC 14553.</title>
        <authorList>
            <person name="Komaki H."/>
            <person name="Tamura T."/>
        </authorList>
    </citation>
    <scope>NUCLEOTIDE SEQUENCE</scope>
    <source>
        <strain evidence="2">NBRC 14553</strain>
    </source>
</reference>
<evidence type="ECO:0000256" key="1">
    <source>
        <dbReference type="SAM" id="Phobius"/>
    </source>
</evidence>
<evidence type="ECO:0000313" key="2">
    <source>
        <dbReference type="EMBL" id="GIG17766.1"/>
    </source>
</evidence>
<proteinExistence type="predicted"/>
<comment type="caution">
    <text evidence="2">The sequence shown here is derived from an EMBL/GenBank/DDBJ whole genome shotgun (WGS) entry which is preliminary data.</text>
</comment>